<dbReference type="SUPFAM" id="SSF53474">
    <property type="entry name" value="alpha/beta-Hydrolases"/>
    <property type="match status" value="1"/>
</dbReference>
<comment type="caution">
    <text evidence="2">The sequence shown here is derived from an EMBL/GenBank/DDBJ whole genome shotgun (WGS) entry which is preliminary data.</text>
</comment>
<dbReference type="EMBL" id="JBHLUH010000003">
    <property type="protein sequence ID" value="MFC0526175.1"/>
    <property type="molecule type" value="Genomic_DNA"/>
</dbReference>
<gene>
    <name evidence="2" type="ORF">ACFFIA_00655</name>
</gene>
<keyword evidence="2" id="KW-0378">Hydrolase</keyword>
<feature type="domain" description="AB hydrolase-1" evidence="1">
    <location>
        <begin position="34"/>
        <end position="244"/>
    </location>
</feature>
<evidence type="ECO:0000259" key="1">
    <source>
        <dbReference type="Pfam" id="PF12697"/>
    </source>
</evidence>
<dbReference type="RefSeq" id="WP_377243616.1">
    <property type="nucleotide sequence ID" value="NZ_JBHLUH010000003.1"/>
</dbReference>
<evidence type="ECO:0000313" key="3">
    <source>
        <dbReference type="Proteomes" id="UP001589867"/>
    </source>
</evidence>
<dbReference type="InterPro" id="IPR000073">
    <property type="entry name" value="AB_hydrolase_1"/>
</dbReference>
<accession>A0ABV6LUT9</accession>
<dbReference type="Proteomes" id="UP001589867">
    <property type="component" value="Unassembled WGS sequence"/>
</dbReference>
<reference evidence="2 3" key="1">
    <citation type="submission" date="2024-09" db="EMBL/GenBank/DDBJ databases">
        <authorList>
            <person name="Sun Q."/>
            <person name="Mori K."/>
        </authorList>
    </citation>
    <scope>NUCLEOTIDE SEQUENCE [LARGE SCALE GENOMIC DNA]</scope>
    <source>
        <strain evidence="2 3">TBRC 3947</strain>
    </source>
</reference>
<evidence type="ECO:0000313" key="2">
    <source>
        <dbReference type="EMBL" id="MFC0526175.1"/>
    </source>
</evidence>
<organism evidence="2 3">
    <name type="scientific">Phytohabitans kaempferiae</name>
    <dbReference type="NCBI Taxonomy" id="1620943"/>
    <lineage>
        <taxon>Bacteria</taxon>
        <taxon>Bacillati</taxon>
        <taxon>Actinomycetota</taxon>
        <taxon>Actinomycetes</taxon>
        <taxon>Micromonosporales</taxon>
        <taxon>Micromonosporaceae</taxon>
    </lineage>
</organism>
<proteinExistence type="predicted"/>
<protein>
    <submittedName>
        <fullName evidence="2">Alpha/beta fold hydrolase</fullName>
    </submittedName>
</protein>
<dbReference type="Gene3D" id="3.40.50.1820">
    <property type="entry name" value="alpha/beta hydrolase"/>
    <property type="match status" value="1"/>
</dbReference>
<keyword evidence="3" id="KW-1185">Reference proteome</keyword>
<dbReference type="InterPro" id="IPR029058">
    <property type="entry name" value="AB_hydrolase_fold"/>
</dbReference>
<sequence length="258" mass="26895">MDKVVSRDGTSIAYERVGTGPALIVVDAAGNYRDFRPLPAPVELLAADFTVYVYDRRGRGTSTDTPPYAIDREVDDIAALIAAAGGSAYLYALSSGGLLALHAASAGLPVPRMALFEPPIEPVEAPGGESAFTAEIAALVEAGRRRDAVEAFHRGIGVPDEIMAEMSPEVWAALEAVAHTLVYDCRLSDAMSLPLVRSVTVPTLVIGSHGSSGDLTGMAAAVVEALPNGTHRGLAGEWHGVPHETLAPVVAGYLLDGR</sequence>
<dbReference type="Pfam" id="PF12697">
    <property type="entry name" value="Abhydrolase_6"/>
    <property type="match status" value="1"/>
</dbReference>
<dbReference type="GO" id="GO:0016787">
    <property type="term" value="F:hydrolase activity"/>
    <property type="evidence" value="ECO:0007669"/>
    <property type="project" value="UniProtKB-KW"/>
</dbReference>
<name>A0ABV6LUT9_9ACTN</name>